<dbReference type="Proteomes" id="UP000095601">
    <property type="component" value="Unassembled WGS sequence"/>
</dbReference>
<proteinExistence type="predicted"/>
<comment type="caution">
    <text evidence="1">The sequence shown here is derived from an EMBL/GenBank/DDBJ whole genome shotgun (WGS) entry which is preliminary data.</text>
</comment>
<evidence type="ECO:0000313" key="2">
    <source>
        <dbReference type="Proteomes" id="UP000095601"/>
    </source>
</evidence>
<gene>
    <name evidence="1" type="ORF">BHF72_1763</name>
</gene>
<sequence length="42" mass="4808">MENEKDFCDKKRLNSQIMNSTPLFANTLLAAVKFFTQSRVGI</sequence>
<dbReference type="AlphaFoldDB" id="A0A1E5UFT0"/>
<protein>
    <submittedName>
        <fullName evidence="1">Uncharacterized protein</fullName>
    </submittedName>
</protein>
<accession>A0A1E5UFT0</accession>
<evidence type="ECO:0000313" key="1">
    <source>
        <dbReference type="EMBL" id="OEL11752.1"/>
    </source>
</evidence>
<reference evidence="1 2" key="1">
    <citation type="submission" date="2016-09" db="EMBL/GenBank/DDBJ databases">
        <authorList>
            <person name="Capua I."/>
            <person name="De Benedictis P."/>
            <person name="Joannis T."/>
            <person name="Lombin L.H."/>
            <person name="Cattoli G."/>
        </authorList>
    </citation>
    <scope>NUCLEOTIDE SEQUENCE [LARGE SCALE GENOMIC DNA]</scope>
    <source>
        <strain evidence="1 2">NRS-1</strain>
    </source>
</reference>
<organism evidence="1 2">
    <name type="scientific">Cloacibacterium normanense</name>
    <dbReference type="NCBI Taxonomy" id="237258"/>
    <lineage>
        <taxon>Bacteria</taxon>
        <taxon>Pseudomonadati</taxon>
        <taxon>Bacteroidota</taxon>
        <taxon>Flavobacteriia</taxon>
        <taxon>Flavobacteriales</taxon>
        <taxon>Weeksellaceae</taxon>
    </lineage>
</organism>
<keyword evidence="2" id="KW-1185">Reference proteome</keyword>
<dbReference type="EMBL" id="MKGI01000022">
    <property type="protein sequence ID" value="OEL11752.1"/>
    <property type="molecule type" value="Genomic_DNA"/>
</dbReference>
<name>A0A1E5UFT0_9FLAO</name>